<sequence>MILFILKLLIVHFLGDFTFQPNKWIKKRNKKGIASKYLYYHMLVHFVLSLLFFITELQKYFPGIVVIILLHYAIDVVKIYVCNKEVLSEFKLFLIDQFLHVLTIILVCNYYFPFEFKFQDLVSEKILLIITTTILIVSVTPIIIKVFFQRWENDMNFDSKESLKNAGLYIGIIERIFIVLFININFYEGIGYLLAAKSIFRFGDLTNAKDKKLTEYILLGTLLSFILAIVIGLILKQTLNS</sequence>
<feature type="transmembrane region" description="Helical" evidence="1">
    <location>
        <begin position="216"/>
        <end position="235"/>
    </location>
</feature>
<feature type="transmembrane region" description="Helical" evidence="1">
    <location>
        <begin position="93"/>
        <end position="114"/>
    </location>
</feature>
<evidence type="ECO:0008006" key="4">
    <source>
        <dbReference type="Google" id="ProtNLM"/>
    </source>
</evidence>
<evidence type="ECO:0000313" key="3">
    <source>
        <dbReference type="Proteomes" id="UP000199702"/>
    </source>
</evidence>
<dbReference type="AlphaFoldDB" id="A0A1H6Q484"/>
<dbReference type="OrthoDB" id="8536716at2"/>
<reference evidence="3" key="1">
    <citation type="submission" date="2016-10" db="EMBL/GenBank/DDBJ databases">
        <authorList>
            <person name="Varghese N."/>
            <person name="Submissions S."/>
        </authorList>
    </citation>
    <scope>NUCLEOTIDE SEQUENCE [LARGE SCALE GENOMIC DNA]</scope>
    <source>
        <strain evidence="3">DSM 17934</strain>
    </source>
</reference>
<feature type="transmembrane region" description="Helical" evidence="1">
    <location>
        <begin position="60"/>
        <end position="81"/>
    </location>
</feature>
<feature type="transmembrane region" description="Helical" evidence="1">
    <location>
        <begin position="168"/>
        <end position="196"/>
    </location>
</feature>
<evidence type="ECO:0000313" key="2">
    <source>
        <dbReference type="EMBL" id="SEI38641.1"/>
    </source>
</evidence>
<dbReference type="EMBL" id="FNYA01000001">
    <property type="protein sequence ID" value="SEI38641.1"/>
    <property type="molecule type" value="Genomic_DNA"/>
</dbReference>
<keyword evidence="1" id="KW-1133">Transmembrane helix</keyword>
<name>A0A1H6Q484_9FLAO</name>
<feature type="transmembrane region" description="Helical" evidence="1">
    <location>
        <begin position="37"/>
        <end position="54"/>
    </location>
</feature>
<dbReference type="STRING" id="402734.SAMN05660918_0264"/>
<keyword evidence="3" id="KW-1185">Reference proteome</keyword>
<gene>
    <name evidence="2" type="ORF">SAMN05660918_0264</name>
</gene>
<dbReference type="Proteomes" id="UP000199702">
    <property type="component" value="Unassembled WGS sequence"/>
</dbReference>
<dbReference type="Pfam" id="PF11750">
    <property type="entry name" value="DUF3307"/>
    <property type="match status" value="1"/>
</dbReference>
<protein>
    <recommendedName>
        <fullName evidence="4">DUF3307 domain-containing protein</fullName>
    </recommendedName>
</protein>
<keyword evidence="1" id="KW-0812">Transmembrane</keyword>
<dbReference type="InterPro" id="IPR021737">
    <property type="entry name" value="Phage_phiKZ_Orf197"/>
</dbReference>
<accession>A0A1H6Q484</accession>
<feature type="transmembrane region" description="Helical" evidence="1">
    <location>
        <begin position="126"/>
        <end position="148"/>
    </location>
</feature>
<evidence type="ECO:0000256" key="1">
    <source>
        <dbReference type="SAM" id="Phobius"/>
    </source>
</evidence>
<proteinExistence type="predicted"/>
<organism evidence="2 3">
    <name type="scientific">Flavobacterium terrigena</name>
    <dbReference type="NCBI Taxonomy" id="402734"/>
    <lineage>
        <taxon>Bacteria</taxon>
        <taxon>Pseudomonadati</taxon>
        <taxon>Bacteroidota</taxon>
        <taxon>Flavobacteriia</taxon>
        <taxon>Flavobacteriales</taxon>
        <taxon>Flavobacteriaceae</taxon>
        <taxon>Flavobacterium</taxon>
    </lineage>
</organism>
<keyword evidence="1" id="KW-0472">Membrane</keyword>